<evidence type="ECO:0000256" key="2">
    <source>
        <dbReference type="SAM" id="Phobius"/>
    </source>
</evidence>
<keyword evidence="2" id="KW-0472">Membrane</keyword>
<protein>
    <submittedName>
        <fullName evidence="3">Uncharacterized protein</fullName>
    </submittedName>
</protein>
<dbReference type="EMBL" id="AZEY01000105">
    <property type="protein sequence ID" value="KRL62860.1"/>
    <property type="molecule type" value="Genomic_DNA"/>
</dbReference>
<keyword evidence="2" id="KW-1133">Transmembrane helix</keyword>
<feature type="compositionally biased region" description="Basic and acidic residues" evidence="1">
    <location>
        <begin position="81"/>
        <end position="90"/>
    </location>
</feature>
<dbReference type="AlphaFoldDB" id="A0A0R1S1B7"/>
<evidence type="ECO:0000256" key="1">
    <source>
        <dbReference type="SAM" id="MobiDB-lite"/>
    </source>
</evidence>
<feature type="transmembrane region" description="Helical" evidence="2">
    <location>
        <begin position="20"/>
        <end position="38"/>
    </location>
</feature>
<sequence length="118" mass="13915">MPKKTNSRLPKWLRDTLQTATLIVVLMVLYNLIGPLVYKNGSYFPWWTVPYSIVSVYLIIGAWNFMVAKLKATNQKLVDEENRQKQKQVELRQQNAAKQQGEAEKRRQRNQQHQTKSR</sequence>
<comment type="caution">
    <text evidence="3">The sequence shown here is derived from an EMBL/GenBank/DDBJ whole genome shotgun (WGS) entry which is preliminary data.</text>
</comment>
<dbReference type="STRING" id="1423739.FC85_GL001727"/>
<reference evidence="3 4" key="1">
    <citation type="journal article" date="2015" name="Genome Announc.">
        <title>Expanding the biotechnology potential of lactobacilli through comparative genomics of 213 strains and associated genera.</title>
        <authorList>
            <person name="Sun Z."/>
            <person name="Harris H.M."/>
            <person name="McCann A."/>
            <person name="Guo C."/>
            <person name="Argimon S."/>
            <person name="Zhang W."/>
            <person name="Yang X."/>
            <person name="Jeffery I.B."/>
            <person name="Cooney J.C."/>
            <person name="Kagawa T.F."/>
            <person name="Liu W."/>
            <person name="Song Y."/>
            <person name="Salvetti E."/>
            <person name="Wrobel A."/>
            <person name="Rasinkangas P."/>
            <person name="Parkhill J."/>
            <person name="Rea M.C."/>
            <person name="O'Sullivan O."/>
            <person name="Ritari J."/>
            <person name="Douillard F.P."/>
            <person name="Paul Ross R."/>
            <person name="Yang R."/>
            <person name="Briner A.E."/>
            <person name="Felis G.E."/>
            <person name="de Vos W.M."/>
            <person name="Barrangou R."/>
            <person name="Klaenhammer T.R."/>
            <person name="Caufield P.W."/>
            <person name="Cui Y."/>
            <person name="Zhang H."/>
            <person name="O'Toole P.W."/>
        </authorList>
    </citation>
    <scope>NUCLEOTIDE SEQUENCE [LARGE SCALE GENOMIC DNA]</scope>
    <source>
        <strain evidence="3 4">DSM 14421</strain>
    </source>
</reference>
<evidence type="ECO:0000313" key="4">
    <source>
        <dbReference type="Proteomes" id="UP000052013"/>
    </source>
</evidence>
<keyword evidence="2" id="KW-0812">Transmembrane</keyword>
<dbReference type="Proteomes" id="UP000052013">
    <property type="component" value="Unassembled WGS sequence"/>
</dbReference>
<organism evidence="3 4">
    <name type="scientific">Lentilactobacillus diolivorans DSM 14421</name>
    <dbReference type="NCBI Taxonomy" id="1423739"/>
    <lineage>
        <taxon>Bacteria</taxon>
        <taxon>Bacillati</taxon>
        <taxon>Bacillota</taxon>
        <taxon>Bacilli</taxon>
        <taxon>Lactobacillales</taxon>
        <taxon>Lactobacillaceae</taxon>
        <taxon>Lentilactobacillus</taxon>
    </lineage>
</organism>
<feature type="transmembrane region" description="Helical" evidence="2">
    <location>
        <begin position="44"/>
        <end position="66"/>
    </location>
</feature>
<accession>A0A0R1S1B7</accession>
<gene>
    <name evidence="3" type="ORF">FC85_GL001727</name>
</gene>
<name>A0A0R1S1B7_9LACO</name>
<dbReference type="RefSeq" id="WP_057866034.1">
    <property type="nucleotide sequence ID" value="NZ_AZEY01000105.1"/>
</dbReference>
<proteinExistence type="predicted"/>
<feature type="compositionally biased region" description="Basic residues" evidence="1">
    <location>
        <begin position="106"/>
        <end position="118"/>
    </location>
</feature>
<evidence type="ECO:0000313" key="3">
    <source>
        <dbReference type="EMBL" id="KRL62860.1"/>
    </source>
</evidence>
<feature type="region of interest" description="Disordered" evidence="1">
    <location>
        <begin position="81"/>
        <end position="118"/>
    </location>
</feature>
<dbReference type="PATRIC" id="fig|1423739.3.peg.1809"/>